<feature type="region of interest" description="Disordered" evidence="1">
    <location>
        <begin position="240"/>
        <end position="261"/>
    </location>
</feature>
<protein>
    <submittedName>
        <fullName evidence="2">Uncharacterized protein</fullName>
    </submittedName>
</protein>
<dbReference type="AlphaFoldDB" id="A0A0J9WQP0"/>
<dbReference type="RefSeq" id="XP_018249162.1">
    <property type="nucleotide sequence ID" value="XM_018390652.1"/>
</dbReference>
<dbReference type="EMBL" id="DS231709">
    <property type="protein sequence ID" value="KNB11117.1"/>
    <property type="molecule type" value="Genomic_DNA"/>
</dbReference>
<proteinExistence type="predicted"/>
<feature type="compositionally biased region" description="Basic and acidic residues" evidence="1">
    <location>
        <begin position="32"/>
        <end position="47"/>
    </location>
</feature>
<feature type="compositionally biased region" description="Basic and acidic residues" evidence="1">
    <location>
        <begin position="54"/>
        <end position="67"/>
    </location>
</feature>
<evidence type="ECO:0000313" key="3">
    <source>
        <dbReference type="Proteomes" id="UP000009097"/>
    </source>
</evidence>
<evidence type="ECO:0000256" key="1">
    <source>
        <dbReference type="SAM" id="MobiDB-lite"/>
    </source>
</evidence>
<gene>
    <name evidence="2" type="ORF">FOXG_11137</name>
</gene>
<dbReference type="KEGG" id="fox:FOXG_11137"/>
<reference evidence="2" key="1">
    <citation type="submission" date="2007-04" db="EMBL/GenBank/DDBJ databases">
        <authorList>
            <consortium name="The Broad Institute Genome Sequencing Platform"/>
            <person name="Birren B."/>
            <person name="Lander E."/>
            <person name="Galagan J."/>
            <person name="Nusbaum C."/>
            <person name="Devon K."/>
            <person name="Ma L.-J."/>
            <person name="Jaffe D."/>
            <person name="Butler J."/>
            <person name="Alvarez P."/>
            <person name="Gnerre S."/>
            <person name="Grabherr M."/>
            <person name="Kleber M."/>
            <person name="Mauceli E."/>
            <person name="Brockman W."/>
            <person name="MacCallum I.A."/>
            <person name="Young S."/>
            <person name="LaButti K."/>
            <person name="DeCaprio D."/>
            <person name="Crawford M."/>
            <person name="Koehrsen M."/>
            <person name="Engels R."/>
            <person name="Montgomery P."/>
            <person name="Pearson M."/>
            <person name="Howarth C."/>
            <person name="Larson L."/>
            <person name="White J."/>
            <person name="O'Leary S."/>
            <person name="Kodira C."/>
            <person name="Zeng Q."/>
            <person name="Yandava C."/>
            <person name="Alvarado L."/>
            <person name="Kistler C."/>
            <person name="Shim W.-B."/>
            <person name="Kang S."/>
            <person name="Woloshuk C."/>
        </authorList>
    </citation>
    <scope>NUCLEOTIDE SEQUENCE</scope>
    <source>
        <strain evidence="2">4287</strain>
    </source>
</reference>
<name>A0A0J9WQP0_FUSO4</name>
<dbReference type="GeneID" id="28952562"/>
<dbReference type="VEuPathDB" id="FungiDB:FOXG_11137"/>
<feature type="compositionally biased region" description="Polar residues" evidence="1">
    <location>
        <begin position="80"/>
        <end position="91"/>
    </location>
</feature>
<feature type="compositionally biased region" description="Acidic residues" evidence="1">
    <location>
        <begin position="188"/>
        <end position="200"/>
    </location>
</feature>
<organism evidence="2 3">
    <name type="scientific">Fusarium oxysporum f. sp. lycopersici (strain 4287 / CBS 123668 / FGSC 9935 / NRRL 34936)</name>
    <name type="common">Fusarium vascular wilt of tomato</name>
    <dbReference type="NCBI Taxonomy" id="426428"/>
    <lineage>
        <taxon>Eukaryota</taxon>
        <taxon>Fungi</taxon>
        <taxon>Dikarya</taxon>
        <taxon>Ascomycota</taxon>
        <taxon>Pezizomycotina</taxon>
        <taxon>Sordariomycetes</taxon>
        <taxon>Hypocreomycetidae</taxon>
        <taxon>Hypocreales</taxon>
        <taxon>Nectriaceae</taxon>
        <taxon>Fusarium</taxon>
        <taxon>Fusarium oxysporum species complex</taxon>
    </lineage>
</organism>
<sequence>MRAVCWQITAINVVQKARGHLFILPSLSIDLEVEKEKEKEKEEPTSKEEDEEEPSKKEDDTAAKLDKAPPGFWPEDSFKSDLQVSTLSETPTEPKGDPSSVDTSQETESKGRGSADSSDLTTKYSSANRRGPPSLANSPIPSRDHSLQHSRRTTMQSIDTNPVFTPPTEPTSESDFDSSDSASVSSSEPDDSSSSSDDDMLPTSLFPRLKQKKKQPWNAVCVIGLRVYAQHAGIKVRLADQRGDEATELVPPKGSPASFVS</sequence>
<dbReference type="Proteomes" id="UP000009097">
    <property type="component" value="Unassembled WGS sequence"/>
</dbReference>
<feature type="compositionally biased region" description="Polar residues" evidence="1">
    <location>
        <begin position="115"/>
        <end position="128"/>
    </location>
</feature>
<accession>A0A0J9WQP0</accession>
<feature type="region of interest" description="Disordered" evidence="1">
    <location>
        <begin position="32"/>
        <end position="215"/>
    </location>
</feature>
<feature type="compositionally biased region" description="Polar residues" evidence="1">
    <location>
        <begin position="153"/>
        <end position="163"/>
    </location>
</feature>
<evidence type="ECO:0000313" key="2">
    <source>
        <dbReference type="EMBL" id="KNB11117.1"/>
    </source>
</evidence>
<reference evidence="2" key="2">
    <citation type="journal article" date="2010" name="Nature">
        <title>Comparative genomics reveals mobile pathogenicity chromosomes in Fusarium.</title>
        <authorList>
            <person name="Ma L.J."/>
            <person name="van der Does H.C."/>
            <person name="Borkovich K.A."/>
            <person name="Coleman J.J."/>
            <person name="Daboussi M.J."/>
            <person name="Di Pietro A."/>
            <person name="Dufresne M."/>
            <person name="Freitag M."/>
            <person name="Grabherr M."/>
            <person name="Henrissat B."/>
            <person name="Houterman P.M."/>
            <person name="Kang S."/>
            <person name="Shim W.B."/>
            <person name="Woloshuk C."/>
            <person name="Xie X."/>
            <person name="Xu J.R."/>
            <person name="Antoniw J."/>
            <person name="Baker S.E."/>
            <person name="Bluhm B.H."/>
            <person name="Breakspear A."/>
            <person name="Brown D.W."/>
            <person name="Butchko R.A."/>
            <person name="Chapman S."/>
            <person name="Coulson R."/>
            <person name="Coutinho P.M."/>
            <person name="Danchin E.G."/>
            <person name="Diener A."/>
            <person name="Gale L.R."/>
            <person name="Gardiner D.M."/>
            <person name="Goff S."/>
            <person name="Hammond-Kosack K.E."/>
            <person name="Hilburn K."/>
            <person name="Hua-Van A."/>
            <person name="Jonkers W."/>
            <person name="Kazan K."/>
            <person name="Kodira C.D."/>
            <person name="Koehrsen M."/>
            <person name="Kumar L."/>
            <person name="Lee Y.H."/>
            <person name="Li L."/>
            <person name="Manners J.M."/>
            <person name="Miranda-Saavedra D."/>
            <person name="Mukherjee M."/>
            <person name="Park G."/>
            <person name="Park J."/>
            <person name="Park S.Y."/>
            <person name="Proctor R.H."/>
            <person name="Regev A."/>
            <person name="Ruiz-Roldan M.C."/>
            <person name="Sain D."/>
            <person name="Sakthikumar S."/>
            <person name="Sykes S."/>
            <person name="Schwartz D.C."/>
            <person name="Turgeon B.G."/>
            <person name="Wapinski I."/>
            <person name="Yoder O."/>
            <person name="Young S."/>
            <person name="Zeng Q."/>
            <person name="Zhou S."/>
            <person name="Galagan J."/>
            <person name="Cuomo C.A."/>
            <person name="Kistler H.C."/>
            <person name="Rep M."/>
        </authorList>
    </citation>
    <scope>NUCLEOTIDE SEQUENCE [LARGE SCALE GENOMIC DNA]</scope>
    <source>
        <strain evidence="2">4287</strain>
    </source>
</reference>